<organism evidence="2 3">
    <name type="scientific">Rhodopirellula maiorica SM1</name>
    <dbReference type="NCBI Taxonomy" id="1265738"/>
    <lineage>
        <taxon>Bacteria</taxon>
        <taxon>Pseudomonadati</taxon>
        <taxon>Planctomycetota</taxon>
        <taxon>Planctomycetia</taxon>
        <taxon>Pirellulales</taxon>
        <taxon>Pirellulaceae</taxon>
        <taxon>Novipirellula</taxon>
    </lineage>
</organism>
<accession>M5S4K1</accession>
<feature type="chain" id="PRO_5004071259" evidence="1">
    <location>
        <begin position="26"/>
        <end position="418"/>
    </location>
</feature>
<feature type="signal peptide" evidence="1">
    <location>
        <begin position="1"/>
        <end position="25"/>
    </location>
</feature>
<dbReference type="EMBL" id="ANOG01000077">
    <property type="protein sequence ID" value="EMI22572.1"/>
    <property type="molecule type" value="Genomic_DNA"/>
</dbReference>
<keyword evidence="3" id="KW-1185">Reference proteome</keyword>
<proteinExistence type="predicted"/>
<evidence type="ECO:0000256" key="1">
    <source>
        <dbReference type="SAM" id="SignalP"/>
    </source>
</evidence>
<name>M5S4K1_9BACT</name>
<protein>
    <submittedName>
        <fullName evidence="2">Putative secreted protein</fullName>
    </submittedName>
</protein>
<dbReference type="AlphaFoldDB" id="M5S4K1"/>
<keyword evidence="1" id="KW-0732">Signal</keyword>
<reference evidence="2 3" key="1">
    <citation type="journal article" date="2013" name="Mar. Genomics">
        <title>Expression of sulfatases in Rhodopirellula baltica and the diversity of sulfatases in the genus Rhodopirellula.</title>
        <authorList>
            <person name="Wegner C.E."/>
            <person name="Richter-Heitmann T."/>
            <person name="Klindworth A."/>
            <person name="Klockow C."/>
            <person name="Richter M."/>
            <person name="Achstetter T."/>
            <person name="Glockner F.O."/>
            <person name="Harder J."/>
        </authorList>
    </citation>
    <scope>NUCLEOTIDE SEQUENCE [LARGE SCALE GENOMIC DNA]</scope>
    <source>
        <strain evidence="2 3">SM1</strain>
    </source>
</reference>
<dbReference type="RefSeq" id="WP_008690973.1">
    <property type="nucleotide sequence ID" value="NZ_ANOG01000077.1"/>
</dbReference>
<dbReference type="Proteomes" id="UP000011991">
    <property type="component" value="Unassembled WGS sequence"/>
</dbReference>
<gene>
    <name evidence="2" type="ORF">RMSM_00502</name>
</gene>
<dbReference type="PATRIC" id="fig|1265738.3.peg.506"/>
<sequence>MTSFRIANVLTLTILVLSSAGAANAETPNPIDRAWEVTWSRFYREDTHLFYDYLTRYEDGNSLSHLPTAEEVQRQFPNECGYGTGMEDCMISAGVMLSMIIDRYEVTKEESLRQRAYHVFKGIQLCATAYGDKGFLARGVCHEDLKSIYMNSSRDQYTHAVHGLWHYANSPLCSEDTLQEIRVIVAAIANRMIRNVTAENDYDLLRADGSRDTRGISRMWNVKGHEAARLPMIYAAAWDITGKPSYHELWRHYIADAVKQSFAVESGQPTYAFLQMQISLDLLWQMEPDPQLKQQMHEVMTTVAQRCADRATAAERRAKQLDLTRLCTDWRTGEGISSTGSYRPIWYCIRESGEAALAQLVANASLSESQQQTLRQSIERLDYDRVSSNGIFFLQAAYWKSKIPREMGLGKTFGRSGL</sequence>
<evidence type="ECO:0000313" key="3">
    <source>
        <dbReference type="Proteomes" id="UP000011991"/>
    </source>
</evidence>
<comment type="caution">
    <text evidence="2">The sequence shown here is derived from an EMBL/GenBank/DDBJ whole genome shotgun (WGS) entry which is preliminary data.</text>
</comment>
<evidence type="ECO:0000313" key="2">
    <source>
        <dbReference type="EMBL" id="EMI22572.1"/>
    </source>
</evidence>